<comment type="caution">
    <text evidence="2">The sequence shown here is derived from an EMBL/GenBank/DDBJ whole genome shotgun (WGS) entry which is preliminary data.</text>
</comment>
<reference evidence="2 3" key="1">
    <citation type="journal article" date="2022" name="G3 (Bethesda)">
        <title>Enemy or ally: a genomic approach to elucidate the lifestyle of Phyllosticta citrichinaensis.</title>
        <authorList>
            <person name="Buijs V.A."/>
            <person name="Groenewald J.Z."/>
            <person name="Haridas S."/>
            <person name="LaButti K.M."/>
            <person name="Lipzen A."/>
            <person name="Martin F.M."/>
            <person name="Barry K."/>
            <person name="Grigoriev I.V."/>
            <person name="Crous P.W."/>
            <person name="Seidl M.F."/>
        </authorList>
    </citation>
    <scope>NUCLEOTIDE SEQUENCE [LARGE SCALE GENOMIC DNA]</scope>
    <source>
        <strain evidence="2 3">CBS 129764</strain>
    </source>
</reference>
<dbReference type="Proteomes" id="UP001456524">
    <property type="component" value="Unassembled WGS sequence"/>
</dbReference>
<evidence type="ECO:0000256" key="1">
    <source>
        <dbReference type="SAM" id="Phobius"/>
    </source>
</evidence>
<sequence length="130" mass="14761">MSRTHAVGCLSFFSSLLLYHHVGPGSRRWIMSNWSYFLLSTFLFLCIFPFPLPLLHSSARWPSCPPPRSAFDRLYRCMCAWNMDHGLVVYIRACIGGVGTVDSLLGQSVSTHVAGCYINMWTGRWVWLGI</sequence>
<evidence type="ECO:0000313" key="2">
    <source>
        <dbReference type="EMBL" id="KAK8173300.1"/>
    </source>
</evidence>
<proteinExistence type="predicted"/>
<keyword evidence="1" id="KW-1133">Transmembrane helix</keyword>
<protein>
    <submittedName>
        <fullName evidence="2">Uncharacterized protein</fullName>
    </submittedName>
</protein>
<feature type="transmembrane region" description="Helical" evidence="1">
    <location>
        <begin position="34"/>
        <end position="55"/>
    </location>
</feature>
<keyword evidence="1" id="KW-0812">Transmembrane</keyword>
<name>A0ABR1XY92_9PEZI</name>
<keyword evidence="1" id="KW-0472">Membrane</keyword>
<organism evidence="2 3">
    <name type="scientific">Phyllosticta citrichinensis</name>
    <dbReference type="NCBI Taxonomy" id="1130410"/>
    <lineage>
        <taxon>Eukaryota</taxon>
        <taxon>Fungi</taxon>
        <taxon>Dikarya</taxon>
        <taxon>Ascomycota</taxon>
        <taxon>Pezizomycotina</taxon>
        <taxon>Dothideomycetes</taxon>
        <taxon>Dothideomycetes incertae sedis</taxon>
        <taxon>Botryosphaeriales</taxon>
        <taxon>Phyllostictaceae</taxon>
        <taxon>Phyllosticta</taxon>
    </lineage>
</organism>
<dbReference type="EMBL" id="JBBWUH010000003">
    <property type="protein sequence ID" value="KAK8173300.1"/>
    <property type="molecule type" value="Genomic_DNA"/>
</dbReference>
<evidence type="ECO:0000313" key="3">
    <source>
        <dbReference type="Proteomes" id="UP001456524"/>
    </source>
</evidence>
<gene>
    <name evidence="2" type="ORF">IWX90DRAFT_138154</name>
</gene>
<keyword evidence="3" id="KW-1185">Reference proteome</keyword>
<accession>A0ABR1XY92</accession>